<evidence type="ECO:0000256" key="1">
    <source>
        <dbReference type="ARBA" id="ARBA00022676"/>
    </source>
</evidence>
<organism evidence="4 5">
    <name type="scientific">Mumia zhuanghuii</name>
    <dbReference type="NCBI Taxonomy" id="2585211"/>
    <lineage>
        <taxon>Bacteria</taxon>
        <taxon>Bacillati</taxon>
        <taxon>Actinomycetota</taxon>
        <taxon>Actinomycetes</taxon>
        <taxon>Propionibacteriales</taxon>
        <taxon>Nocardioidaceae</taxon>
        <taxon>Mumia</taxon>
    </lineage>
</organism>
<dbReference type="PANTHER" id="PTHR45947:SF3">
    <property type="entry name" value="SULFOQUINOVOSYL TRANSFERASE SQD2"/>
    <property type="match status" value="1"/>
</dbReference>
<dbReference type="AlphaFoldDB" id="A0A5Q6S4M2"/>
<evidence type="ECO:0000313" key="5">
    <source>
        <dbReference type="Proteomes" id="UP000307768"/>
    </source>
</evidence>
<keyword evidence="1" id="KW-0328">Glycosyltransferase</keyword>
<feature type="domain" description="Glycosyltransferase subfamily 4-like N-terminal" evidence="3">
    <location>
        <begin position="16"/>
        <end position="204"/>
    </location>
</feature>
<evidence type="ECO:0000259" key="3">
    <source>
        <dbReference type="Pfam" id="PF13579"/>
    </source>
</evidence>
<dbReference type="InterPro" id="IPR050194">
    <property type="entry name" value="Glycosyltransferase_grp1"/>
</dbReference>
<dbReference type="Proteomes" id="UP000307768">
    <property type="component" value="Unassembled WGS sequence"/>
</dbReference>
<gene>
    <name evidence="4" type="ORF">FE697_005675</name>
</gene>
<accession>A0A5Q6S4M2</accession>
<reference evidence="4 5" key="1">
    <citation type="submission" date="2019-09" db="EMBL/GenBank/DDBJ databases">
        <title>Mumia zhuanghuii sp. nov. isolated from the intestinal contents of plateau pika (Ochotona curzoniae) in the Qinghai-Tibet plateau of China.</title>
        <authorList>
            <person name="Tian Z."/>
        </authorList>
    </citation>
    <scope>NUCLEOTIDE SEQUENCE [LARGE SCALE GENOMIC DNA]</scope>
    <source>
        <strain evidence="5">350</strain>
    </source>
</reference>
<dbReference type="Pfam" id="PF13579">
    <property type="entry name" value="Glyco_trans_4_4"/>
    <property type="match status" value="1"/>
</dbReference>
<sequence length="418" mass="45402">MRIGILSQWFDPEPGPARLPGALAHSLAERGHEVRVLTGFPNYPDGVVQDGYPIAWRRDEIDRDLVIRRVALYPSHDASAVRRTANYASFGVSAAVVGASVFKGLDAVWVSNSPVTVGLPAWRIARAMRLPVLLHVLDLWPDNIVSSEVVTSRRATALLLSSVHRWNRWMYRTASHVSAISPGIARILESRGVSAGKLSYVPLWADEQTFRPSSDDGFRATMATPPDRVTVLYAGTLGRAQAIDRLVDACNRYPRHEPSIDVWIAGSGVEEEELRRRAEQSRAPNVRVRFLGRVPTAEMRSVMSAADIHFIGLRDDANSTVTLPSKLQATMASAKPILLSVAGDARAIVDEAGAGFTAEPGSSDALTRALVQAARSGRPRLCEMGHASRTAYDRDFSLAAGTTRIERILDGLTSGAPA</sequence>
<keyword evidence="2 4" id="KW-0808">Transferase</keyword>
<proteinExistence type="predicted"/>
<protein>
    <submittedName>
        <fullName evidence="4">Glycosyltransferase family 4 protein</fullName>
    </submittedName>
</protein>
<comment type="caution">
    <text evidence="4">The sequence shown here is derived from an EMBL/GenBank/DDBJ whole genome shotgun (WGS) entry which is preliminary data.</text>
</comment>
<dbReference type="Pfam" id="PF13692">
    <property type="entry name" value="Glyco_trans_1_4"/>
    <property type="match status" value="1"/>
</dbReference>
<dbReference type="RefSeq" id="WP_149768518.1">
    <property type="nucleotide sequence ID" value="NZ_VDFQ02000001.1"/>
</dbReference>
<dbReference type="GO" id="GO:1901137">
    <property type="term" value="P:carbohydrate derivative biosynthetic process"/>
    <property type="evidence" value="ECO:0007669"/>
    <property type="project" value="UniProtKB-ARBA"/>
</dbReference>
<dbReference type="OrthoDB" id="9808602at2"/>
<dbReference type="EMBL" id="VDFQ02000001">
    <property type="protein sequence ID" value="KAA1425343.1"/>
    <property type="molecule type" value="Genomic_DNA"/>
</dbReference>
<evidence type="ECO:0000256" key="2">
    <source>
        <dbReference type="ARBA" id="ARBA00022679"/>
    </source>
</evidence>
<dbReference type="CDD" id="cd03794">
    <property type="entry name" value="GT4_WbuB-like"/>
    <property type="match status" value="1"/>
</dbReference>
<dbReference type="Gene3D" id="3.40.50.2000">
    <property type="entry name" value="Glycogen Phosphorylase B"/>
    <property type="match status" value="2"/>
</dbReference>
<dbReference type="InterPro" id="IPR028098">
    <property type="entry name" value="Glyco_trans_4-like_N"/>
</dbReference>
<name>A0A5Q6S4M2_9ACTN</name>
<dbReference type="GO" id="GO:0016758">
    <property type="term" value="F:hexosyltransferase activity"/>
    <property type="evidence" value="ECO:0007669"/>
    <property type="project" value="TreeGrafter"/>
</dbReference>
<evidence type="ECO:0000313" key="4">
    <source>
        <dbReference type="EMBL" id="KAA1425343.1"/>
    </source>
</evidence>
<dbReference type="SUPFAM" id="SSF53756">
    <property type="entry name" value="UDP-Glycosyltransferase/glycogen phosphorylase"/>
    <property type="match status" value="1"/>
</dbReference>
<dbReference type="PANTHER" id="PTHR45947">
    <property type="entry name" value="SULFOQUINOVOSYL TRANSFERASE SQD2"/>
    <property type="match status" value="1"/>
</dbReference>